<dbReference type="Proteomes" id="UP001161247">
    <property type="component" value="Chromosome 5"/>
</dbReference>
<keyword evidence="2" id="KW-1185">Reference proteome</keyword>
<reference evidence="1" key="1">
    <citation type="submission" date="2023-03" db="EMBL/GenBank/DDBJ databases">
        <authorList>
            <person name="Julca I."/>
        </authorList>
    </citation>
    <scope>NUCLEOTIDE SEQUENCE</scope>
</reference>
<dbReference type="EMBL" id="OX459122">
    <property type="protein sequence ID" value="CAI9105324.1"/>
    <property type="molecule type" value="Genomic_DNA"/>
</dbReference>
<proteinExistence type="predicted"/>
<name>A0AAV1DE69_OLDCO</name>
<evidence type="ECO:0000313" key="1">
    <source>
        <dbReference type="EMBL" id="CAI9105324.1"/>
    </source>
</evidence>
<accession>A0AAV1DE69</accession>
<evidence type="ECO:0000313" key="2">
    <source>
        <dbReference type="Proteomes" id="UP001161247"/>
    </source>
</evidence>
<protein>
    <submittedName>
        <fullName evidence="1">OLC1v1004221C1</fullName>
    </submittedName>
</protein>
<sequence length="275" mass="30485">MHLHWCPPLLQVQLAPPCFVSPSSIVISPQLPLLPLIAATSSINHSIAAIQRLFFAAAVAEIHSNFGSQLLAVAAVYHRQISCFLQFTAEAPHHHHHSRSSSPPAFTSYFCCPPLQAIAAAVGLILDNFLHMFSATWLLHANVNCIFVRALHCLGQSIHRCISRPTESCCRYFTRPVRPPQTSSFNHFRLLPINHNHQLALYLNSASTHNKLFISNSVSAIEVRKLPNQLPLKPSAPIHLLFVAMATSSFAAEVGKHKIPKSTELPQIRKLQGRF</sequence>
<dbReference type="AlphaFoldDB" id="A0AAV1DE69"/>
<organism evidence="1 2">
    <name type="scientific">Oldenlandia corymbosa var. corymbosa</name>
    <dbReference type="NCBI Taxonomy" id="529605"/>
    <lineage>
        <taxon>Eukaryota</taxon>
        <taxon>Viridiplantae</taxon>
        <taxon>Streptophyta</taxon>
        <taxon>Embryophyta</taxon>
        <taxon>Tracheophyta</taxon>
        <taxon>Spermatophyta</taxon>
        <taxon>Magnoliopsida</taxon>
        <taxon>eudicotyledons</taxon>
        <taxon>Gunneridae</taxon>
        <taxon>Pentapetalae</taxon>
        <taxon>asterids</taxon>
        <taxon>lamiids</taxon>
        <taxon>Gentianales</taxon>
        <taxon>Rubiaceae</taxon>
        <taxon>Rubioideae</taxon>
        <taxon>Spermacoceae</taxon>
        <taxon>Hedyotis-Oldenlandia complex</taxon>
        <taxon>Oldenlandia</taxon>
    </lineage>
</organism>
<gene>
    <name evidence="1" type="ORF">OLC1_LOCUS14049</name>
</gene>